<reference evidence="6 7" key="2">
    <citation type="submission" date="2019-09" db="EMBL/GenBank/DDBJ databases">
        <title>Mesorhizobium sp. MaA-C15 isolated from Microcystis aeruginosa.</title>
        <authorList>
            <person name="Jeong S.E."/>
            <person name="Jin H.M."/>
            <person name="Jeon C.O."/>
        </authorList>
    </citation>
    <scope>NUCLEOTIDE SEQUENCE [LARGE SCALE GENOMIC DNA]</scope>
    <source>
        <strain evidence="6 7">MaA-C15</strain>
    </source>
</reference>
<dbReference type="AlphaFoldDB" id="A0A5D4GMK0"/>
<evidence type="ECO:0000256" key="3">
    <source>
        <dbReference type="ARBA" id="ARBA00023163"/>
    </source>
</evidence>
<dbReference type="InterPro" id="IPR009057">
    <property type="entry name" value="Homeodomain-like_sf"/>
</dbReference>
<reference evidence="6 7" key="1">
    <citation type="submission" date="2019-08" db="EMBL/GenBank/DDBJ databases">
        <authorList>
            <person name="Seo Y.L."/>
        </authorList>
    </citation>
    <scope>NUCLEOTIDE SEQUENCE [LARGE SCALE GENOMIC DNA]</scope>
    <source>
        <strain evidence="6 7">MaA-C15</strain>
    </source>
</reference>
<organism evidence="6 7">
    <name type="scientific">Neoaquamicrobium microcysteis</name>
    <dbReference type="NCBI Taxonomy" id="2682781"/>
    <lineage>
        <taxon>Bacteria</taxon>
        <taxon>Pseudomonadati</taxon>
        <taxon>Pseudomonadota</taxon>
        <taxon>Alphaproteobacteria</taxon>
        <taxon>Hyphomicrobiales</taxon>
        <taxon>Phyllobacteriaceae</taxon>
        <taxon>Neoaquamicrobium</taxon>
    </lineage>
</organism>
<feature type="domain" description="HTH araC/xylS-type" evidence="5">
    <location>
        <begin position="286"/>
        <end position="385"/>
    </location>
</feature>
<dbReference type="InterPro" id="IPR018060">
    <property type="entry name" value="HTH_AraC"/>
</dbReference>
<evidence type="ECO:0000313" key="6">
    <source>
        <dbReference type="EMBL" id="TYR29548.1"/>
    </source>
</evidence>
<evidence type="ECO:0000259" key="5">
    <source>
        <dbReference type="PROSITE" id="PS01124"/>
    </source>
</evidence>
<name>A0A5D4GMK0_9HYPH</name>
<proteinExistence type="predicted"/>
<accession>A0A5D4GMK0</accession>
<dbReference type="Proteomes" id="UP000323258">
    <property type="component" value="Unassembled WGS sequence"/>
</dbReference>
<dbReference type="SUPFAM" id="SSF46689">
    <property type="entry name" value="Homeodomain-like"/>
    <property type="match status" value="1"/>
</dbReference>
<dbReference type="Pfam" id="PF12833">
    <property type="entry name" value="HTH_18"/>
    <property type="match status" value="1"/>
</dbReference>
<feature type="compositionally biased region" description="Polar residues" evidence="4">
    <location>
        <begin position="40"/>
        <end position="49"/>
    </location>
</feature>
<evidence type="ECO:0000256" key="1">
    <source>
        <dbReference type="ARBA" id="ARBA00023015"/>
    </source>
</evidence>
<keyword evidence="7" id="KW-1185">Reference proteome</keyword>
<dbReference type="GO" id="GO:0043565">
    <property type="term" value="F:sequence-specific DNA binding"/>
    <property type="evidence" value="ECO:0007669"/>
    <property type="project" value="InterPro"/>
</dbReference>
<dbReference type="PANTHER" id="PTHR46796:SF6">
    <property type="entry name" value="ARAC SUBFAMILY"/>
    <property type="match status" value="1"/>
</dbReference>
<dbReference type="EMBL" id="VSZS01000068">
    <property type="protein sequence ID" value="TYR29548.1"/>
    <property type="molecule type" value="Genomic_DNA"/>
</dbReference>
<gene>
    <name evidence="6" type="ORF">FY036_22080</name>
</gene>
<dbReference type="PANTHER" id="PTHR46796">
    <property type="entry name" value="HTH-TYPE TRANSCRIPTIONAL ACTIVATOR RHAS-RELATED"/>
    <property type="match status" value="1"/>
</dbReference>
<sequence length="417" mass="46332">MSHPTWRGSAPRATSTAAHQNWRRQETAFSAEGGAEPEQSRLTSDMWNDSPSCPITEMDGMLDAAPHAAGTRPATPVPYFEFSTQDLPPDEQFDGWRSSYSSIFDLSEPDTTAVGFRGSHSVWDIGSLIFSHVSTEEVDFAGLAGHHRREPLDHWLFTLLLSGNSVTNAGGTQFRGEAETVQMHALGRAFEGRVSNSEILMLFVPRDLCRDEVQALDAAAFSRLDSGMARIFADYMVSLVQQLPQLDVTEMTELVAATRAMLLASVEPSLQRLEEADNSIAYLQLERARRYIQLHLQNPTLDAQMLLQALGLSRSRLYRLFETADGVMHYIQRRRLAAAHAALADPTDVRRILDIAECYCFGDAAQFSRAFRREFGYSPSDVRADASHRLPGAGRPSQGCEDTPVQRLNGLLRRLQG</sequence>
<dbReference type="PROSITE" id="PS01124">
    <property type="entry name" value="HTH_ARAC_FAMILY_2"/>
    <property type="match status" value="1"/>
</dbReference>
<comment type="caution">
    <text evidence="6">The sequence shown here is derived from an EMBL/GenBank/DDBJ whole genome shotgun (WGS) entry which is preliminary data.</text>
</comment>
<protein>
    <submittedName>
        <fullName evidence="6">Helix-turn-helix domain-containing protein</fullName>
    </submittedName>
</protein>
<evidence type="ECO:0000256" key="2">
    <source>
        <dbReference type="ARBA" id="ARBA00023125"/>
    </source>
</evidence>
<evidence type="ECO:0000313" key="7">
    <source>
        <dbReference type="Proteomes" id="UP000323258"/>
    </source>
</evidence>
<dbReference type="InterPro" id="IPR050204">
    <property type="entry name" value="AraC_XylS_family_regulators"/>
</dbReference>
<dbReference type="SMART" id="SM00342">
    <property type="entry name" value="HTH_ARAC"/>
    <property type="match status" value="1"/>
</dbReference>
<keyword evidence="1" id="KW-0805">Transcription regulation</keyword>
<dbReference type="Gene3D" id="1.10.10.60">
    <property type="entry name" value="Homeodomain-like"/>
    <property type="match status" value="1"/>
</dbReference>
<evidence type="ECO:0000256" key="4">
    <source>
        <dbReference type="SAM" id="MobiDB-lite"/>
    </source>
</evidence>
<dbReference type="GO" id="GO:0003700">
    <property type="term" value="F:DNA-binding transcription factor activity"/>
    <property type="evidence" value="ECO:0007669"/>
    <property type="project" value="InterPro"/>
</dbReference>
<keyword evidence="3" id="KW-0804">Transcription</keyword>
<keyword evidence="2" id="KW-0238">DNA-binding</keyword>
<feature type="region of interest" description="Disordered" evidence="4">
    <location>
        <begin position="1"/>
        <end position="49"/>
    </location>
</feature>